<reference evidence="5" key="1">
    <citation type="submission" date="2016-11" db="EMBL/GenBank/DDBJ databases">
        <authorList>
            <person name="Varghese N."/>
            <person name="Submissions S."/>
        </authorList>
    </citation>
    <scope>NUCLEOTIDE SEQUENCE [LARGE SCALE GENOMIC DNA]</scope>
    <source>
        <strain evidence="5">DSM 11792</strain>
    </source>
</reference>
<dbReference type="SMART" id="SM00116">
    <property type="entry name" value="CBS"/>
    <property type="match status" value="2"/>
</dbReference>
<feature type="domain" description="CBS" evidence="3">
    <location>
        <begin position="107"/>
        <end position="166"/>
    </location>
</feature>
<dbReference type="PANTHER" id="PTHR43080">
    <property type="entry name" value="CBS DOMAIN-CONTAINING PROTEIN CBSX3, MITOCHONDRIAL"/>
    <property type="match status" value="1"/>
</dbReference>
<dbReference type="EMBL" id="FQUW01000005">
    <property type="protein sequence ID" value="SHE44655.1"/>
    <property type="molecule type" value="Genomic_DNA"/>
</dbReference>
<dbReference type="OrthoDB" id="1806071at2"/>
<feature type="domain" description="CBS" evidence="3">
    <location>
        <begin position="10"/>
        <end position="81"/>
    </location>
</feature>
<dbReference type="InterPro" id="IPR000644">
    <property type="entry name" value="CBS_dom"/>
</dbReference>
<dbReference type="CDD" id="cd02205">
    <property type="entry name" value="CBS_pair_SF"/>
    <property type="match status" value="1"/>
</dbReference>
<dbReference type="PROSITE" id="PS51371">
    <property type="entry name" value="CBS"/>
    <property type="match status" value="2"/>
</dbReference>
<evidence type="ECO:0000259" key="3">
    <source>
        <dbReference type="PROSITE" id="PS51371"/>
    </source>
</evidence>
<dbReference type="SUPFAM" id="SSF54631">
    <property type="entry name" value="CBS-domain pair"/>
    <property type="match status" value="1"/>
</dbReference>
<dbReference type="Pfam" id="PF00571">
    <property type="entry name" value="CBS"/>
    <property type="match status" value="2"/>
</dbReference>
<dbReference type="Gene3D" id="3.10.580.10">
    <property type="entry name" value="CBS-domain"/>
    <property type="match status" value="1"/>
</dbReference>
<name>A0A1M4TJT9_9FIRM</name>
<dbReference type="RefSeq" id="WP_027355656.1">
    <property type="nucleotide sequence ID" value="NZ_FQUW01000005.1"/>
</dbReference>
<organism evidence="4 5">
    <name type="scientific">Desulfofundulus australicus DSM 11792</name>
    <dbReference type="NCBI Taxonomy" id="1121425"/>
    <lineage>
        <taxon>Bacteria</taxon>
        <taxon>Bacillati</taxon>
        <taxon>Bacillota</taxon>
        <taxon>Clostridia</taxon>
        <taxon>Eubacteriales</taxon>
        <taxon>Peptococcaceae</taxon>
        <taxon>Desulfofundulus</taxon>
    </lineage>
</organism>
<dbReference type="AlphaFoldDB" id="A0A1M4TJT9"/>
<keyword evidence="5" id="KW-1185">Reference proteome</keyword>
<dbReference type="InterPro" id="IPR046342">
    <property type="entry name" value="CBS_dom_sf"/>
</dbReference>
<evidence type="ECO:0000313" key="5">
    <source>
        <dbReference type="Proteomes" id="UP000184196"/>
    </source>
</evidence>
<protein>
    <submittedName>
        <fullName evidence="4">CBS domain-containing protein</fullName>
    </submittedName>
</protein>
<proteinExistence type="predicted"/>
<sequence length="169" mass="19535">MLALRARDVMIPIEQIPTITADATLHEGIQALRQSFHREGRPWHGHRILIVLNNDGKLEGILTLRGILTAVGLYDLIRNPLFKSESWSWYFLRKLKEGSRMKVRDIMRPVLLATVQASDELLEVIRTFLKYNVNSLPVLERGNLLGVVRVVDVFKVLSDYYREAEEKNR</sequence>
<dbReference type="InterPro" id="IPR051257">
    <property type="entry name" value="Diverse_CBS-Domain"/>
</dbReference>
<dbReference type="PANTHER" id="PTHR43080:SF2">
    <property type="entry name" value="CBS DOMAIN-CONTAINING PROTEIN"/>
    <property type="match status" value="1"/>
</dbReference>
<evidence type="ECO:0000313" key="4">
    <source>
        <dbReference type="EMBL" id="SHE44655.1"/>
    </source>
</evidence>
<evidence type="ECO:0000256" key="2">
    <source>
        <dbReference type="PROSITE-ProRule" id="PRU00703"/>
    </source>
</evidence>
<dbReference type="Proteomes" id="UP000184196">
    <property type="component" value="Unassembled WGS sequence"/>
</dbReference>
<evidence type="ECO:0000256" key="1">
    <source>
        <dbReference type="ARBA" id="ARBA00023122"/>
    </source>
</evidence>
<accession>A0A1M4TJT9</accession>
<gene>
    <name evidence="4" type="ORF">SAMN02745218_00323</name>
</gene>
<keyword evidence="1 2" id="KW-0129">CBS domain</keyword>